<dbReference type="PANTHER" id="PTHR30595:SF6">
    <property type="entry name" value="SCHLAFEN ALBA-2 DOMAIN-CONTAINING PROTEIN"/>
    <property type="match status" value="1"/>
</dbReference>
<sequence>MAPGGNEEASAVPALAPGPAVATASMSAAAASLMFSLMSLMSSLMSVTFSLLSVWFSLLSLMFSLSSLTLSLSSLMSVRYSDGMSDRMTEIMNRLNRQGNDDHAIEAKAGSGKLDKGFWSTVSAFANTNGGTIVLGVNEDQRTRSFTVDPSFDVHKVNDQLISAFRSEQEKPPTTPIPRHNIETDEFEGNPVVLVEIFPMRGDSQLEKRMPCYVTAQGPKKGSYKRVLDGDQHLSPYEIDQLSAMFDPDYSEIEAIHQADLSDLDERSWKDLTSSLMKSGSRIMYGTSTDAEVLERLHIVNGDNVPVMAGLLTVGKYPQQFFPQLFIDVAVHPTFEKSAQATRFVDRKHCDGPLPVAVEDAIQAVLRNLRTRTVESGGTMVDEPEIPEIVLREAITNAVMHRDYSAAARGMQVHVDVYPDRVEVINPGGLWRGLTVDQLYEGRSESRNPYIASLLSHLPIPNGSSHVAENHGSGIQRMLLGMKEMGLRPPEFRVDVGEFRVTLQRFGLLTPDLAEWLEKRAPNASRDRHVALAIAYGLGAVTPIELRKNLGMDSDDARLLFRAMVEEGLLAATSDVDRFVLADTEPPASPESTPLDASERRVLEILSPTEALSAREVADRVGLSVNTVRVKLRSLLDANLILATAPPTSRARKYLRVADAP</sequence>
<accession>A0AB36RMF9</accession>
<name>A0AB36RMF9_9CORY</name>
<dbReference type="InterPro" id="IPR011991">
    <property type="entry name" value="ArsR-like_HTH"/>
</dbReference>
<protein>
    <submittedName>
        <fullName evidence="3">AAA family ATPase</fullName>
    </submittedName>
</protein>
<evidence type="ECO:0000256" key="1">
    <source>
        <dbReference type="SAM" id="Phobius"/>
    </source>
</evidence>
<dbReference type="InterPro" id="IPR038475">
    <property type="entry name" value="RecG_C_sf"/>
</dbReference>
<reference evidence="3 4" key="1">
    <citation type="submission" date="2017-08" db="EMBL/GenBank/DDBJ databases">
        <title>Whole genome sequences of 6 clinical strains closest to Corynebacterium imitans.</title>
        <authorList>
            <person name="Bernier A.-M."/>
            <person name="Burdz T."/>
            <person name="Bernard K."/>
        </authorList>
    </citation>
    <scope>NUCLEOTIDE SEQUENCE [LARGE SCALE GENOMIC DNA]</scope>
    <source>
        <strain evidence="3 4">NML92-0415</strain>
    </source>
</reference>
<comment type="caution">
    <text evidence="3">The sequence shown here is derived from an EMBL/GenBank/DDBJ whole genome shotgun (WGS) entry which is preliminary data.</text>
</comment>
<dbReference type="Proteomes" id="UP000218041">
    <property type="component" value="Unassembled WGS sequence"/>
</dbReference>
<feature type="domain" description="Schlafen AlbA-2" evidence="2">
    <location>
        <begin position="102"/>
        <end position="234"/>
    </location>
</feature>
<dbReference type="InterPro" id="IPR036388">
    <property type="entry name" value="WH-like_DNA-bd_sf"/>
</dbReference>
<dbReference type="Pfam" id="PF13749">
    <property type="entry name" value="HATPase_c_4"/>
    <property type="match status" value="1"/>
</dbReference>
<dbReference type="InterPro" id="IPR036390">
    <property type="entry name" value="WH_DNA-bd_sf"/>
</dbReference>
<dbReference type="Gene3D" id="3.30.950.30">
    <property type="entry name" value="Schlafen, AAA domain"/>
    <property type="match status" value="1"/>
</dbReference>
<gene>
    <name evidence="3" type="ORF">CKJ80_00120</name>
</gene>
<feature type="transmembrane region" description="Helical" evidence="1">
    <location>
        <begin position="52"/>
        <end position="76"/>
    </location>
</feature>
<dbReference type="Gene3D" id="3.30.565.60">
    <property type="match status" value="1"/>
</dbReference>
<organism evidence="3 4">
    <name type="scientific">Corynebacterium hadale</name>
    <dbReference type="NCBI Taxonomy" id="2026255"/>
    <lineage>
        <taxon>Bacteria</taxon>
        <taxon>Bacillati</taxon>
        <taxon>Actinomycetota</taxon>
        <taxon>Actinomycetes</taxon>
        <taxon>Mycobacteriales</taxon>
        <taxon>Corynebacteriaceae</taxon>
        <taxon>Corynebacterium</taxon>
    </lineage>
</organism>
<dbReference type="SUPFAM" id="SSF46785">
    <property type="entry name" value="Winged helix' DNA-binding domain"/>
    <property type="match status" value="1"/>
</dbReference>
<keyword evidence="1" id="KW-0472">Membrane</keyword>
<dbReference type="EMBL" id="NSGP01000001">
    <property type="protein sequence ID" value="PAT11679.1"/>
    <property type="molecule type" value="Genomic_DNA"/>
</dbReference>
<feature type="transmembrane region" description="Helical" evidence="1">
    <location>
        <begin position="20"/>
        <end position="40"/>
    </location>
</feature>
<dbReference type="Pfam" id="PF04326">
    <property type="entry name" value="SLFN_AlbA_2"/>
    <property type="match status" value="1"/>
</dbReference>
<evidence type="ECO:0000313" key="3">
    <source>
        <dbReference type="EMBL" id="PAT11679.1"/>
    </source>
</evidence>
<proteinExistence type="predicted"/>
<evidence type="ECO:0000259" key="2">
    <source>
        <dbReference type="Pfam" id="PF04326"/>
    </source>
</evidence>
<keyword evidence="1" id="KW-0812">Transmembrane</keyword>
<evidence type="ECO:0000313" key="4">
    <source>
        <dbReference type="Proteomes" id="UP000218041"/>
    </source>
</evidence>
<dbReference type="CDD" id="cd00090">
    <property type="entry name" value="HTH_ARSR"/>
    <property type="match status" value="1"/>
</dbReference>
<dbReference type="Gene3D" id="1.10.10.10">
    <property type="entry name" value="Winged helix-like DNA-binding domain superfamily/Winged helix DNA-binding domain"/>
    <property type="match status" value="1"/>
</dbReference>
<dbReference type="PANTHER" id="PTHR30595">
    <property type="entry name" value="GLPR-RELATED TRANSCRIPTIONAL REPRESSOR"/>
    <property type="match status" value="1"/>
</dbReference>
<dbReference type="InterPro" id="IPR007421">
    <property type="entry name" value="Schlafen_AlbA_2_dom"/>
</dbReference>
<dbReference type="InterPro" id="IPR038461">
    <property type="entry name" value="Schlafen_AlbA_2_dom_sf"/>
</dbReference>
<dbReference type="Pfam" id="PF13412">
    <property type="entry name" value="HTH_24"/>
    <property type="match status" value="1"/>
</dbReference>
<dbReference type="AlphaFoldDB" id="A0AB36RMF9"/>
<keyword evidence="1" id="KW-1133">Transmembrane helix</keyword>